<dbReference type="PANTHER" id="PTHR34853">
    <property type="match status" value="1"/>
</dbReference>
<dbReference type="STRING" id="489703.SAMN04488038_112148"/>
<sequence length="434" mass="45653">MHASRFSVSRLPRYVHGVLALILLLMLQACSVSSSSSTPTVAYPSSAESDPFYAQLADEASAPPGTLLDSRPVTFAPLLNLPLPNRAWQLRFASRDANDRPIIAIATVVKRLLPTISEPALVSFQYAEDALGNQCAPSHTLTGSTANPISQAENSTPLPLLEAGVTLVYPDHEGPRSAYAAGPLAGRITLDAIRAALQFAPLGLSSDTPVGMWGYSGGAIATAWAAALQRRYAPELPISAVAIGGTPADLIGILKNGDQPGTTNSRYFSLLLSAAEGISREYPEFLLPILNARGKAAFAALADGCAGDTGDQSPNPSGHLADYTTVADPFASDGFRTVGPQISLPQEGLTPIADTLVYHSRMDELVPVAGADAMVRSWCEAGAPVRYYRGTLGGHTLFQITTAAQALLYLKARLSGIPIPELPLGTMNCSQFLD</sequence>
<name>A0A1H9JZK1_9GAMM</name>
<dbReference type="RefSeq" id="WP_093288171.1">
    <property type="nucleotide sequence ID" value="NZ_FOFS01000012.1"/>
</dbReference>
<evidence type="ECO:0000313" key="2">
    <source>
        <dbReference type="Proteomes" id="UP000199233"/>
    </source>
</evidence>
<dbReference type="Pfam" id="PF03583">
    <property type="entry name" value="LIP"/>
    <property type="match status" value="1"/>
</dbReference>
<dbReference type="GO" id="GO:0004806">
    <property type="term" value="F:triacylglycerol lipase activity"/>
    <property type="evidence" value="ECO:0007669"/>
    <property type="project" value="InterPro"/>
</dbReference>
<dbReference type="InterPro" id="IPR029058">
    <property type="entry name" value="AB_hydrolase_fold"/>
</dbReference>
<reference evidence="1 2" key="1">
    <citation type="submission" date="2016-10" db="EMBL/GenBank/DDBJ databases">
        <authorList>
            <person name="de Groot N.N."/>
        </authorList>
    </citation>
    <scope>NUCLEOTIDE SEQUENCE [LARGE SCALE GENOMIC DNA]</scope>
    <source>
        <strain evidence="1 2">DSM 25927</strain>
    </source>
</reference>
<dbReference type="PIRSF" id="PIRSF029171">
    <property type="entry name" value="Esterase_LipA"/>
    <property type="match status" value="1"/>
</dbReference>
<evidence type="ECO:0000313" key="1">
    <source>
        <dbReference type="EMBL" id="SEQ92250.1"/>
    </source>
</evidence>
<proteinExistence type="predicted"/>
<dbReference type="SUPFAM" id="SSF53474">
    <property type="entry name" value="alpha/beta-Hydrolases"/>
    <property type="match status" value="1"/>
</dbReference>
<keyword evidence="2" id="KW-1185">Reference proteome</keyword>
<dbReference type="PROSITE" id="PS51257">
    <property type="entry name" value="PROKAR_LIPOPROTEIN"/>
    <property type="match status" value="1"/>
</dbReference>
<dbReference type="Gene3D" id="3.40.50.1820">
    <property type="entry name" value="alpha/beta hydrolase"/>
    <property type="match status" value="1"/>
</dbReference>
<dbReference type="InterPro" id="IPR005152">
    <property type="entry name" value="Lipase_secreted"/>
</dbReference>
<gene>
    <name evidence="1" type="ORF">SAMN04488038_112148</name>
</gene>
<dbReference type="GO" id="GO:0016042">
    <property type="term" value="P:lipid catabolic process"/>
    <property type="evidence" value="ECO:0007669"/>
    <property type="project" value="InterPro"/>
</dbReference>
<protein>
    <submittedName>
        <fullName evidence="1">Secretory lipase</fullName>
    </submittedName>
</protein>
<dbReference type="AlphaFoldDB" id="A0A1H9JZK1"/>
<dbReference type="OrthoDB" id="9955at2"/>
<accession>A0A1H9JZK1</accession>
<dbReference type="Proteomes" id="UP000199233">
    <property type="component" value="Unassembled WGS sequence"/>
</dbReference>
<dbReference type="PANTHER" id="PTHR34853:SF1">
    <property type="entry name" value="LIPASE 5"/>
    <property type="match status" value="1"/>
</dbReference>
<organism evidence="1 2">
    <name type="scientific">Solimonas aquatica</name>
    <dbReference type="NCBI Taxonomy" id="489703"/>
    <lineage>
        <taxon>Bacteria</taxon>
        <taxon>Pseudomonadati</taxon>
        <taxon>Pseudomonadota</taxon>
        <taxon>Gammaproteobacteria</taxon>
        <taxon>Nevskiales</taxon>
        <taxon>Nevskiaceae</taxon>
        <taxon>Solimonas</taxon>
    </lineage>
</organism>
<dbReference type="Gene3D" id="1.10.260.130">
    <property type="match status" value="1"/>
</dbReference>
<dbReference type="EMBL" id="FOFS01000012">
    <property type="protein sequence ID" value="SEQ92250.1"/>
    <property type="molecule type" value="Genomic_DNA"/>
</dbReference>